<name>A0A8J7GWY7_9ACTN</name>
<comment type="caution">
    <text evidence="2">The sequence shown here is derived from an EMBL/GenBank/DDBJ whole genome shotgun (WGS) entry which is preliminary data.</text>
</comment>
<evidence type="ECO:0000313" key="2">
    <source>
        <dbReference type="EMBL" id="MBG6139411.1"/>
    </source>
</evidence>
<keyword evidence="1" id="KW-1133">Transmembrane helix</keyword>
<dbReference type="EMBL" id="JADOUF010000001">
    <property type="protein sequence ID" value="MBG6139411.1"/>
    <property type="molecule type" value="Genomic_DNA"/>
</dbReference>
<sequence length="155" mass="16397">MSRLSGSARSPHSASVVVALIGLFAATLGLWNWSVTSGLRDRGVETTGVSVEGPRTRQGGQTWVLEYSDPRGELVRCGRVDGVPPGAGKGWRIRYDPQRPTRCAFSNDPLPLGGQVTLTVAGLLVLLAGLGWIVVWLLPDPGRVARAAGGSRKGR</sequence>
<evidence type="ECO:0000313" key="3">
    <source>
        <dbReference type="Proteomes" id="UP000622552"/>
    </source>
</evidence>
<reference evidence="2" key="1">
    <citation type="submission" date="2020-11" db="EMBL/GenBank/DDBJ databases">
        <title>Sequencing the genomes of 1000 actinobacteria strains.</title>
        <authorList>
            <person name="Klenk H.-P."/>
        </authorList>
    </citation>
    <scope>NUCLEOTIDE SEQUENCE</scope>
    <source>
        <strain evidence="2">DSM 45356</strain>
    </source>
</reference>
<dbReference type="Proteomes" id="UP000622552">
    <property type="component" value="Unassembled WGS sequence"/>
</dbReference>
<evidence type="ECO:0000256" key="1">
    <source>
        <dbReference type="SAM" id="Phobius"/>
    </source>
</evidence>
<keyword evidence="1" id="KW-0472">Membrane</keyword>
<gene>
    <name evidence="2" type="ORF">IW245_005605</name>
</gene>
<protein>
    <recommendedName>
        <fullName evidence="4">DUF3592 domain-containing protein</fullName>
    </recommendedName>
</protein>
<feature type="transmembrane region" description="Helical" evidence="1">
    <location>
        <begin position="116"/>
        <end position="138"/>
    </location>
</feature>
<keyword evidence="1" id="KW-0812">Transmembrane</keyword>
<organism evidence="2 3">
    <name type="scientific">Longispora fulva</name>
    <dbReference type="NCBI Taxonomy" id="619741"/>
    <lineage>
        <taxon>Bacteria</taxon>
        <taxon>Bacillati</taxon>
        <taxon>Actinomycetota</taxon>
        <taxon>Actinomycetes</taxon>
        <taxon>Micromonosporales</taxon>
        <taxon>Micromonosporaceae</taxon>
        <taxon>Longispora</taxon>
    </lineage>
</organism>
<accession>A0A8J7GWY7</accession>
<proteinExistence type="predicted"/>
<feature type="transmembrane region" description="Helical" evidence="1">
    <location>
        <begin position="12"/>
        <end position="33"/>
    </location>
</feature>
<keyword evidence="3" id="KW-1185">Reference proteome</keyword>
<dbReference type="AlphaFoldDB" id="A0A8J7GWY7"/>
<evidence type="ECO:0008006" key="4">
    <source>
        <dbReference type="Google" id="ProtNLM"/>
    </source>
</evidence>
<dbReference type="RefSeq" id="WP_197006071.1">
    <property type="nucleotide sequence ID" value="NZ_BONS01000012.1"/>
</dbReference>